<dbReference type="Pfam" id="PF01061">
    <property type="entry name" value="ABC2_membrane"/>
    <property type="match status" value="1"/>
</dbReference>
<keyword evidence="5" id="KW-0813">Transport</keyword>
<evidence type="ECO:0000313" key="7">
    <source>
        <dbReference type="EMBL" id="SBW03408.1"/>
    </source>
</evidence>
<feature type="transmembrane region" description="Helical" evidence="5">
    <location>
        <begin position="23"/>
        <end position="44"/>
    </location>
</feature>
<comment type="subcellular location">
    <subcellularLocation>
        <location evidence="5">Cell inner membrane</location>
        <topology evidence="5">Multi-pass membrane protein</topology>
    </subcellularLocation>
    <subcellularLocation>
        <location evidence="1">Membrane</location>
        <topology evidence="1">Multi-pass membrane protein</topology>
    </subcellularLocation>
</comment>
<feature type="domain" description="ABC transmembrane type-2" evidence="6">
    <location>
        <begin position="22"/>
        <end position="243"/>
    </location>
</feature>
<comment type="similarity">
    <text evidence="5">Belongs to the ABC-2 integral membrane protein family.</text>
</comment>
<dbReference type="GO" id="GO:0043190">
    <property type="term" value="C:ATP-binding cassette (ABC) transporter complex"/>
    <property type="evidence" value="ECO:0007669"/>
    <property type="project" value="InterPro"/>
</dbReference>
<keyword evidence="4 5" id="KW-0472">Membrane</keyword>
<reference evidence="7" key="1">
    <citation type="submission" date="2016-04" db="EMBL/GenBank/DDBJ databases">
        <authorList>
            <person name="Evans L.H."/>
            <person name="Alamgir A."/>
            <person name="Owens N."/>
            <person name="Weber N.D."/>
            <person name="Virtaneva K."/>
            <person name="Barbian K."/>
            <person name="Babar A."/>
            <person name="Rosenke K."/>
        </authorList>
    </citation>
    <scope>NUCLEOTIDE SEQUENCE</scope>
    <source>
        <strain evidence="7">86</strain>
    </source>
</reference>
<accession>A0A212JVM4</accession>
<dbReference type="EMBL" id="FLUO01000001">
    <property type="protein sequence ID" value="SBW03408.1"/>
    <property type="molecule type" value="Genomic_DNA"/>
</dbReference>
<sequence>MLRGVSAVYLREMRLSRRRFKRAVVGMAISPLLYIVAFGTAMGGEARFDGHTYLEFLLPGLIAMTTMTQAYGIAIEINIQRFYFHIFEEFQAAPISGAAFALGEILSGMTRAFGAVAIILGLGWAFGVSIHTGPWFWLAVALNAFVFAAIAVALAMLISSHGDQSLLNSFVITPMAFLGGTFFPLDGLPGWAQGLLHVLPLTHAAQAIRADAFGRPPEPVHYAVLAALGVVAFVLALKSVDKARD</sequence>
<dbReference type="InterPro" id="IPR052522">
    <property type="entry name" value="ABC-2_transport_permease"/>
</dbReference>
<feature type="transmembrane region" description="Helical" evidence="5">
    <location>
        <begin position="136"/>
        <end position="158"/>
    </location>
</feature>
<keyword evidence="2 5" id="KW-0812">Transmembrane</keyword>
<dbReference type="InterPro" id="IPR013525">
    <property type="entry name" value="ABC2_TM"/>
</dbReference>
<dbReference type="InterPro" id="IPR047817">
    <property type="entry name" value="ABC2_TM_bact-type"/>
</dbReference>
<dbReference type="PANTHER" id="PTHR43332:SF2">
    <property type="entry name" value="INNER MEMBRANE TRANSPORT PERMEASE YADH"/>
    <property type="match status" value="1"/>
</dbReference>
<gene>
    <name evidence="7" type="ORF">KL86APRO_11720</name>
</gene>
<proteinExistence type="inferred from homology"/>
<organism evidence="7">
    <name type="scientific">uncultured Alphaproteobacteria bacterium</name>
    <dbReference type="NCBI Taxonomy" id="91750"/>
    <lineage>
        <taxon>Bacteria</taxon>
        <taxon>Pseudomonadati</taxon>
        <taxon>Pseudomonadota</taxon>
        <taxon>Alphaproteobacteria</taxon>
        <taxon>environmental samples</taxon>
    </lineage>
</organism>
<evidence type="ECO:0000256" key="1">
    <source>
        <dbReference type="ARBA" id="ARBA00004141"/>
    </source>
</evidence>
<evidence type="ECO:0000259" key="6">
    <source>
        <dbReference type="PROSITE" id="PS51012"/>
    </source>
</evidence>
<evidence type="ECO:0000256" key="3">
    <source>
        <dbReference type="ARBA" id="ARBA00022989"/>
    </source>
</evidence>
<dbReference type="GO" id="GO:0140359">
    <property type="term" value="F:ABC-type transporter activity"/>
    <property type="evidence" value="ECO:0007669"/>
    <property type="project" value="InterPro"/>
</dbReference>
<comment type="caution">
    <text evidence="5">Lacks conserved residue(s) required for the propagation of feature annotation.</text>
</comment>
<dbReference type="InterPro" id="IPR000412">
    <property type="entry name" value="ABC_2_transport"/>
</dbReference>
<dbReference type="PRINTS" id="PR00164">
    <property type="entry name" value="ABC2TRNSPORT"/>
</dbReference>
<name>A0A212JVM4_9PROT</name>
<keyword evidence="3 5" id="KW-1133">Transmembrane helix</keyword>
<protein>
    <recommendedName>
        <fullName evidence="5">Transport permease protein</fullName>
    </recommendedName>
</protein>
<feature type="transmembrane region" description="Helical" evidence="5">
    <location>
        <begin position="220"/>
        <end position="237"/>
    </location>
</feature>
<feature type="transmembrane region" description="Helical" evidence="5">
    <location>
        <begin position="165"/>
        <end position="185"/>
    </location>
</feature>
<evidence type="ECO:0000256" key="4">
    <source>
        <dbReference type="ARBA" id="ARBA00023136"/>
    </source>
</evidence>
<dbReference type="PIRSF" id="PIRSF006648">
    <property type="entry name" value="DrrB"/>
    <property type="match status" value="1"/>
</dbReference>
<evidence type="ECO:0000256" key="2">
    <source>
        <dbReference type="ARBA" id="ARBA00022692"/>
    </source>
</evidence>
<feature type="transmembrane region" description="Helical" evidence="5">
    <location>
        <begin position="56"/>
        <end position="75"/>
    </location>
</feature>
<evidence type="ECO:0000256" key="5">
    <source>
        <dbReference type="RuleBase" id="RU361157"/>
    </source>
</evidence>
<dbReference type="AlphaFoldDB" id="A0A212JVM4"/>
<keyword evidence="5" id="KW-1003">Cell membrane</keyword>
<dbReference type="PANTHER" id="PTHR43332">
    <property type="entry name" value="INNER MEMBRANE TRANSPORT PERMEASE YADH-RELATED"/>
    <property type="match status" value="1"/>
</dbReference>
<dbReference type="PROSITE" id="PS51012">
    <property type="entry name" value="ABC_TM2"/>
    <property type="match status" value="1"/>
</dbReference>